<gene>
    <name evidence="4" type="primary">si:dkey-283b1.6</name>
</gene>
<organism evidence="3 4">
    <name type="scientific">Lates calcarifer</name>
    <name type="common">Barramundi</name>
    <name type="synonym">Holocentrus calcarifer</name>
    <dbReference type="NCBI Taxonomy" id="8187"/>
    <lineage>
        <taxon>Eukaryota</taxon>
        <taxon>Metazoa</taxon>
        <taxon>Chordata</taxon>
        <taxon>Craniata</taxon>
        <taxon>Vertebrata</taxon>
        <taxon>Euteleostomi</taxon>
        <taxon>Actinopterygii</taxon>
        <taxon>Neopterygii</taxon>
        <taxon>Teleostei</taxon>
        <taxon>Neoteleostei</taxon>
        <taxon>Acanthomorphata</taxon>
        <taxon>Carangaria</taxon>
        <taxon>Carangaria incertae sedis</taxon>
        <taxon>Centropomidae</taxon>
        <taxon>Lates</taxon>
    </lineage>
</organism>
<sequence>MMALHYIEIFLGILGFGLSIMFCTTFCRACSRLREEQIEREVWRRSEQDGRPPSIYFIPFPRSTSQDSEDFRVPRHSQELHAPPRYSTTAYSGPPPPYNELGCKPDDLPPAYTECNVPVYPITPQHHTDMVQSETVSQP</sequence>
<dbReference type="GeneID" id="127143202"/>
<feature type="transmembrane region" description="Helical" evidence="2">
    <location>
        <begin position="6"/>
        <end position="27"/>
    </location>
</feature>
<evidence type="ECO:0000256" key="2">
    <source>
        <dbReference type="SAM" id="Phobius"/>
    </source>
</evidence>
<evidence type="ECO:0000256" key="1">
    <source>
        <dbReference type="SAM" id="MobiDB-lite"/>
    </source>
</evidence>
<name>A0AAJ8DU65_LATCA</name>
<keyword evidence="2" id="KW-0812">Transmembrane</keyword>
<reference evidence="4" key="1">
    <citation type="submission" date="2025-08" db="UniProtKB">
        <authorList>
            <consortium name="RefSeq"/>
        </authorList>
    </citation>
    <scope>IDENTIFICATION</scope>
    <source>
        <tissue evidence="4">Brain</tissue>
    </source>
</reference>
<keyword evidence="2" id="KW-0472">Membrane</keyword>
<evidence type="ECO:0000313" key="3">
    <source>
        <dbReference type="Proteomes" id="UP000694890"/>
    </source>
</evidence>
<feature type="compositionally biased region" description="Basic and acidic residues" evidence="1">
    <location>
        <begin position="69"/>
        <end position="79"/>
    </location>
</feature>
<feature type="region of interest" description="Disordered" evidence="1">
    <location>
        <begin position="43"/>
        <end position="103"/>
    </location>
</feature>
<dbReference type="AlphaFoldDB" id="A0AAJ8DU65"/>
<evidence type="ECO:0000313" key="4">
    <source>
        <dbReference type="RefSeq" id="XP_050931227.1"/>
    </source>
</evidence>
<dbReference type="RefSeq" id="XP_050931227.1">
    <property type="nucleotide sequence ID" value="XM_051075270.1"/>
</dbReference>
<proteinExistence type="predicted"/>
<accession>A0AAJ8DU65</accession>
<dbReference type="Proteomes" id="UP000694890">
    <property type="component" value="Linkage group LG13"/>
</dbReference>
<keyword evidence="2" id="KW-1133">Transmembrane helix</keyword>
<protein>
    <submittedName>
        <fullName evidence="4">Uncharacterized protein si:dkey-283b1.6</fullName>
    </submittedName>
</protein>
<dbReference type="KEGG" id="lcf:127143202"/>